<keyword evidence="4" id="KW-1185">Reference proteome</keyword>
<evidence type="ECO:0000313" key="4">
    <source>
        <dbReference type="Proteomes" id="UP001519311"/>
    </source>
</evidence>
<dbReference type="InterPro" id="IPR023809">
    <property type="entry name" value="Thiopep_bacteriocin_synth_dom"/>
</dbReference>
<dbReference type="Pfam" id="PF04738">
    <property type="entry name" value="Lant_dehydr_N"/>
    <property type="match status" value="1"/>
</dbReference>
<comment type="caution">
    <text evidence="3">The sequence shown here is derived from an EMBL/GenBank/DDBJ whole genome shotgun (WGS) entry which is preliminary data.</text>
</comment>
<evidence type="ECO:0000259" key="2">
    <source>
        <dbReference type="Pfam" id="PF14028"/>
    </source>
</evidence>
<feature type="domain" description="Lantibiotic dehydratase N-terminal" evidence="1">
    <location>
        <begin position="52"/>
        <end position="689"/>
    </location>
</feature>
<name>A0ABS4VHV7_9ACTN</name>
<proteinExistence type="predicted"/>
<sequence>MTGHDRSLPSHRGIGPALYEPLEWALVRAPLLPADARQAAPAADSDASLAPRDPLLRLALWVASPDLAAALERTGPQDRSAPRLLRKLRRYLIRMTTRPTPFGLFAGVSLARWAPATDFAFTPAASRTRTRADMGLLHDLTEQLDADLDISPHLRLITHPAILLRSGRATLTEGPGAGTSVRATSAVRRVLTAARTPICRADLEKAVSDAPGATPEKAGRLVDDLRAQGFLISELRPAPTSGDPVTRLRACLGGTPSRHAWAKARELARLAHACTQWDRLPLDRKAERLPALLHRMGKLRADTVGTPSLVQTDTALSLQAAALHTSVAAEAASAAELLLRLSPFPTGMPHMAAYRRAFKARYGPYRQVPLLELLDPSTGLGEPFAHGTRDDGTPSRQRRDRLLLDLALKANREHRTVLQLSDDVLARLATSEPGPENVPPSLDLSFSLAATSPTAIDRGYFQLVVGPQPGAPAAGRTLGRFADLLGPAACDALAELARTEQEREPHVLFAEVVYAPNPPRSTNVALRPAVRDHQIVVDAWPGTSARGVIPVSELVVGLRADRFVIVWPAGGVEVIGVQGHMLNPRRAPAAARFLLEAAHDGRCQLTSFSWGPAAGLSFLPRVQRGRTVLSLAQWRLNPADVLGPGSGDRFTAALSAWQTTWDVPRHLYLSVGDNRLLLDLHDSRDVELLREELKTVPAGQSALLHEALPGPEHAWLTGTDGGHMCEVVAPLVRRREEPSRSSPPLVIHTVEPEVSLRPPGSDWLYLKLYCDPRHEDHLIGSSLDSFGKYVTQSGLSDGWFFVRYADPEHHVRLRFHGNPATLIGPLMEHACAWAGGLQADGFCTRFSFETYEREVDRYGGREGMAGAEALFMADSPSVAAMLRAHSAGWLGVDLLELAVISMDDLLSCLGLSHEERAVFSYGSSPQSRVGGSEYRKRKSELRQALGASLPANGEVSRLLSARRSALEPAIGMINSLHRDGRMLRSVNELSHSYVHLHANRLFGTDSLEESLAVELLRRTRASLIRAPVTRTPALDHSERNGLR</sequence>
<dbReference type="Pfam" id="PF14028">
    <property type="entry name" value="Lant_dehydr_C"/>
    <property type="match status" value="1"/>
</dbReference>
<dbReference type="NCBIfam" id="TIGR03891">
    <property type="entry name" value="thiopep_ocin"/>
    <property type="match status" value="1"/>
</dbReference>
<dbReference type="Proteomes" id="UP001519311">
    <property type="component" value="Unassembled WGS sequence"/>
</dbReference>
<gene>
    <name evidence="3" type="ORF">JOF59_005863</name>
</gene>
<accession>A0ABS4VHV7</accession>
<dbReference type="RefSeq" id="WP_209471405.1">
    <property type="nucleotide sequence ID" value="NZ_BMWJ01000023.1"/>
</dbReference>
<evidence type="ECO:0000259" key="1">
    <source>
        <dbReference type="Pfam" id="PF04738"/>
    </source>
</evidence>
<organism evidence="3 4">
    <name type="scientific">Streptomyces clavifer</name>
    <dbReference type="NCBI Taxonomy" id="68188"/>
    <lineage>
        <taxon>Bacteria</taxon>
        <taxon>Bacillati</taxon>
        <taxon>Actinomycetota</taxon>
        <taxon>Actinomycetes</taxon>
        <taxon>Kitasatosporales</taxon>
        <taxon>Streptomycetaceae</taxon>
        <taxon>Streptomyces</taxon>
    </lineage>
</organism>
<dbReference type="InterPro" id="IPR006827">
    <property type="entry name" value="Lant_deHydtase_N"/>
</dbReference>
<reference evidence="3 4" key="1">
    <citation type="submission" date="2021-03" db="EMBL/GenBank/DDBJ databases">
        <title>Sequencing the genomes of 1000 actinobacteria strains.</title>
        <authorList>
            <person name="Klenk H.-P."/>
        </authorList>
    </citation>
    <scope>NUCLEOTIDE SEQUENCE [LARGE SCALE GENOMIC DNA]</scope>
    <source>
        <strain evidence="3 4">DSM 40843</strain>
    </source>
</reference>
<protein>
    <submittedName>
        <fullName evidence="3">Thiopeptide-type bacteriocin biosynthesis protein</fullName>
    </submittedName>
</protein>
<dbReference type="EMBL" id="JAGINS010000002">
    <property type="protein sequence ID" value="MBP2363371.1"/>
    <property type="molecule type" value="Genomic_DNA"/>
</dbReference>
<feature type="domain" description="Thiopeptide-type bacteriocin biosynthesis" evidence="2">
    <location>
        <begin position="763"/>
        <end position="1019"/>
    </location>
</feature>
<evidence type="ECO:0000313" key="3">
    <source>
        <dbReference type="EMBL" id="MBP2363371.1"/>
    </source>
</evidence>